<keyword evidence="5" id="KW-0274">FAD</keyword>
<dbReference type="InterPro" id="IPR001433">
    <property type="entry name" value="OxRdtase_FAD/NAD-bd"/>
</dbReference>
<evidence type="ECO:0000256" key="4">
    <source>
        <dbReference type="ARBA" id="ARBA00022643"/>
    </source>
</evidence>
<evidence type="ECO:0000313" key="12">
    <source>
        <dbReference type="EMBL" id="PHN16176.1"/>
    </source>
</evidence>
<dbReference type="InterPro" id="IPR039261">
    <property type="entry name" value="FNR_nucleotide-bd"/>
</dbReference>
<evidence type="ECO:0000313" key="13">
    <source>
        <dbReference type="Proteomes" id="UP000222818"/>
    </source>
</evidence>
<dbReference type="InterPro" id="IPR017938">
    <property type="entry name" value="Riboflavin_synthase-like_b-brl"/>
</dbReference>
<reference evidence="12 13" key="1">
    <citation type="journal article" date="2017" name="ISME J.">
        <title>Tremblaya phenacola PPER: an evolutionary beta-gammaproteobacterium collage.</title>
        <authorList>
            <person name="Gil R."/>
            <person name="Vargas-Chavez C."/>
            <person name="Lopez-Madrigal S."/>
            <person name="Santos-Garcia D."/>
            <person name="Latorre A."/>
            <person name="Moya A."/>
        </authorList>
    </citation>
    <scope>NUCLEOTIDE SEQUENCE [LARGE SCALE GENOMIC DNA]</scope>
    <source>
        <strain evidence="12 13">PPER</strain>
    </source>
</reference>
<evidence type="ECO:0000256" key="8">
    <source>
        <dbReference type="ARBA" id="ARBA00023002"/>
    </source>
</evidence>
<dbReference type="PROSITE" id="PS50902">
    <property type="entry name" value="FLAVODOXIN_LIKE"/>
    <property type="match status" value="1"/>
</dbReference>
<dbReference type="InterPro" id="IPR003097">
    <property type="entry name" value="CysJ-like_FAD-binding"/>
</dbReference>
<dbReference type="OrthoDB" id="7376058at2"/>
<dbReference type="PRINTS" id="PR00369">
    <property type="entry name" value="FLAVODOXIN"/>
</dbReference>
<dbReference type="SUPFAM" id="SSF52218">
    <property type="entry name" value="Flavoproteins"/>
    <property type="match status" value="1"/>
</dbReference>
<dbReference type="SUPFAM" id="SSF52343">
    <property type="entry name" value="Ferredoxin reductase-like, C-terminal NADP-linked domain"/>
    <property type="match status" value="1"/>
</dbReference>
<dbReference type="EC" id="1.8.1.2" evidence="12"/>
<protein>
    <submittedName>
        <fullName evidence="12">Sulfite reductase [NADPH] flavoprotein alpha-component</fullName>
        <ecNumber evidence="12">1.8.1.2</ecNumber>
    </submittedName>
</protein>
<keyword evidence="9" id="KW-0198">Cysteine biosynthesis</keyword>
<accession>A0A2G0V6R0</accession>
<name>A0A2G0V6R0_9PROT</name>
<dbReference type="GO" id="GO:0005829">
    <property type="term" value="C:cytosol"/>
    <property type="evidence" value="ECO:0007669"/>
    <property type="project" value="TreeGrafter"/>
</dbReference>
<evidence type="ECO:0000256" key="6">
    <source>
        <dbReference type="ARBA" id="ARBA00022857"/>
    </source>
</evidence>
<dbReference type="Gene3D" id="3.40.50.80">
    <property type="entry name" value="Nucleotide-binding domain of ferredoxin-NADP reductase (FNR) module"/>
    <property type="match status" value="1"/>
</dbReference>
<evidence type="ECO:0000256" key="5">
    <source>
        <dbReference type="ARBA" id="ARBA00022827"/>
    </source>
</evidence>
<keyword evidence="3" id="KW-0285">Flavoprotein</keyword>
<dbReference type="GO" id="GO:0050660">
    <property type="term" value="F:flavin adenine dinucleotide binding"/>
    <property type="evidence" value="ECO:0007669"/>
    <property type="project" value="TreeGrafter"/>
</dbReference>
<dbReference type="PANTHER" id="PTHR19384">
    <property type="entry name" value="NITRIC OXIDE SYNTHASE-RELATED"/>
    <property type="match status" value="1"/>
</dbReference>
<dbReference type="Gene3D" id="3.40.50.360">
    <property type="match status" value="1"/>
</dbReference>
<evidence type="ECO:0000256" key="1">
    <source>
        <dbReference type="ARBA" id="ARBA00001917"/>
    </source>
</evidence>
<gene>
    <name evidence="12" type="primary">cysJ</name>
    <name evidence="12" type="ORF">TPPER_00234</name>
</gene>
<organism evidence="12 13">
    <name type="scientific">Candidatus Tremblayella phenacoccinincola</name>
    <dbReference type="NCBI Taxonomy" id="1010676"/>
    <lineage>
        <taxon>Bacteria</taxon>
        <taxon>Pseudomonadati</taxon>
        <taxon>Pseudomonadota</taxon>
        <taxon>Betaproteobacteria</taxon>
        <taxon>Candidatus Tremblayella</taxon>
    </lineage>
</organism>
<keyword evidence="13" id="KW-1185">Reference proteome</keyword>
<evidence type="ECO:0000259" key="11">
    <source>
        <dbReference type="PROSITE" id="PS51384"/>
    </source>
</evidence>
<dbReference type="InterPro" id="IPR008254">
    <property type="entry name" value="Flavodoxin/NO_synth"/>
</dbReference>
<evidence type="ECO:0000256" key="9">
    <source>
        <dbReference type="ARBA" id="ARBA00023192"/>
    </source>
</evidence>
<keyword evidence="8 12" id="KW-0560">Oxidoreductase</keyword>
<comment type="caution">
    <text evidence="12">The sequence shown here is derived from an EMBL/GenBank/DDBJ whole genome shotgun (WGS) entry which is preliminary data.</text>
</comment>
<dbReference type="InterPro" id="IPR023173">
    <property type="entry name" value="NADPH_Cyt_P450_Rdtase_alpha"/>
</dbReference>
<keyword evidence="7" id="KW-0249">Electron transport</keyword>
<comment type="cofactor">
    <cofactor evidence="1">
        <name>FMN</name>
        <dbReference type="ChEBI" id="CHEBI:58210"/>
    </cofactor>
</comment>
<dbReference type="GO" id="GO:0004783">
    <property type="term" value="F:sulfite reductase (NADPH) activity"/>
    <property type="evidence" value="ECO:0007669"/>
    <property type="project" value="UniProtKB-EC"/>
</dbReference>
<comment type="cofactor">
    <cofactor evidence="2">
        <name>FAD</name>
        <dbReference type="ChEBI" id="CHEBI:57692"/>
    </cofactor>
</comment>
<feature type="domain" description="Flavodoxin-like" evidence="10">
    <location>
        <begin position="3"/>
        <end position="141"/>
    </location>
</feature>
<dbReference type="RefSeq" id="WP_099336949.1">
    <property type="nucleotide sequence ID" value="NZ_MKGN01000021.1"/>
</dbReference>
<dbReference type="GO" id="GO:0019344">
    <property type="term" value="P:cysteine biosynthetic process"/>
    <property type="evidence" value="ECO:0007669"/>
    <property type="project" value="UniProtKB-KW"/>
</dbReference>
<keyword evidence="4" id="KW-0288">FMN</keyword>
<dbReference type="Gene3D" id="1.20.990.10">
    <property type="entry name" value="NADPH-cytochrome p450 Reductase, Chain A, domain 3"/>
    <property type="match status" value="1"/>
</dbReference>
<dbReference type="InterPro" id="IPR029039">
    <property type="entry name" value="Flavoprotein-like_sf"/>
</dbReference>
<keyword evidence="9" id="KW-0028">Amino-acid biosynthesis</keyword>
<dbReference type="SUPFAM" id="SSF63380">
    <property type="entry name" value="Riboflavin synthase domain-like"/>
    <property type="match status" value="1"/>
</dbReference>
<dbReference type="Pfam" id="PF00258">
    <property type="entry name" value="Flavodoxin_1"/>
    <property type="match status" value="1"/>
</dbReference>
<dbReference type="Proteomes" id="UP000222818">
    <property type="component" value="Unassembled WGS sequence"/>
</dbReference>
<dbReference type="PROSITE" id="PS51384">
    <property type="entry name" value="FAD_FR"/>
    <property type="match status" value="1"/>
</dbReference>
<evidence type="ECO:0000256" key="7">
    <source>
        <dbReference type="ARBA" id="ARBA00022982"/>
    </source>
</evidence>
<dbReference type="PANTHER" id="PTHR19384:SF128">
    <property type="entry name" value="NADPH OXIDOREDUCTASE A"/>
    <property type="match status" value="1"/>
</dbReference>
<sequence length="538" mass="62089">METTIISASQTGNSRELASLLYNAFIRESIKTINYKACDYDFKNISKERLLIVITSTYGEGEPPEEAVELYNYLFSIKAPLLINTKYAVFSLGDSTYKHFSKIGKDFDYRLAELGGKRIYKRIDADINYKDVFELWKKRLIKLLKEEYNTAANTTNNIALTNSKVNRSNICNRRTLYLASLSTIKKITSNYSIKKTFHIELNIDNDIPYIPGASLSVLNNNEEPLVKEASKYLRTSIDEYVYISRNKVLINTLIRSYFEVTQPSLIVIEKAVIGSKCDHLQMLLKSNNIIINAIKHISTIDFLRYIKLSLNANILIAILNRLKPRLYSIASSQLDTNKEVHLTVNLIEYNIDSYTRKGNTSNYLIRYASYIPNLKVAVQNNNSFSIPKPKHMPIIMFGSGTGIAPFRSFILHNKIVSSFKRCWLFFGNPSFNNDFLYQTEWKSYIKANILSKLTLVWSRDQAIKTYIQDLIRIKEHNIWLWIKEPTTIYICGNANYMAFELEAAIINVLCENNNISYIKAIIILNIMKANQQYQKDVY</sequence>
<dbReference type="AlphaFoldDB" id="A0A2G0V6R0"/>
<feature type="domain" description="FAD-binding FR-type" evidence="11">
    <location>
        <begin position="174"/>
        <end position="412"/>
    </location>
</feature>
<keyword evidence="6" id="KW-0521">NADP</keyword>
<evidence type="ECO:0000259" key="10">
    <source>
        <dbReference type="PROSITE" id="PS50902"/>
    </source>
</evidence>
<proteinExistence type="predicted"/>
<keyword evidence="7" id="KW-0813">Transport</keyword>
<dbReference type="InterPro" id="IPR001094">
    <property type="entry name" value="Flavdoxin-like"/>
</dbReference>
<dbReference type="Pfam" id="PF00175">
    <property type="entry name" value="NAD_binding_1"/>
    <property type="match status" value="1"/>
</dbReference>
<dbReference type="EMBL" id="MKGN01000021">
    <property type="protein sequence ID" value="PHN16176.1"/>
    <property type="molecule type" value="Genomic_DNA"/>
</dbReference>
<dbReference type="GO" id="GO:0010181">
    <property type="term" value="F:FMN binding"/>
    <property type="evidence" value="ECO:0007669"/>
    <property type="project" value="InterPro"/>
</dbReference>
<dbReference type="PRINTS" id="PR00371">
    <property type="entry name" value="FPNCR"/>
</dbReference>
<evidence type="ECO:0000256" key="3">
    <source>
        <dbReference type="ARBA" id="ARBA00022630"/>
    </source>
</evidence>
<dbReference type="InterPro" id="IPR001709">
    <property type="entry name" value="Flavoprot_Pyr_Nucl_cyt_Rdtase"/>
</dbReference>
<dbReference type="InterPro" id="IPR017927">
    <property type="entry name" value="FAD-bd_FR_type"/>
</dbReference>
<dbReference type="Pfam" id="PF00667">
    <property type="entry name" value="FAD_binding_1"/>
    <property type="match status" value="1"/>
</dbReference>
<dbReference type="Gene3D" id="2.40.30.10">
    <property type="entry name" value="Translation factors"/>
    <property type="match status" value="1"/>
</dbReference>
<evidence type="ECO:0000256" key="2">
    <source>
        <dbReference type="ARBA" id="ARBA00001974"/>
    </source>
</evidence>